<dbReference type="PANTHER" id="PTHR43537:SF50">
    <property type="entry name" value="TRANSCRIPTIONAL REGULATORY PROTEIN"/>
    <property type="match status" value="1"/>
</dbReference>
<evidence type="ECO:0000313" key="5">
    <source>
        <dbReference type="EMBL" id="CAB4722591.1"/>
    </source>
</evidence>
<evidence type="ECO:0000256" key="2">
    <source>
        <dbReference type="ARBA" id="ARBA00023125"/>
    </source>
</evidence>
<dbReference type="InterPro" id="IPR011711">
    <property type="entry name" value="GntR_C"/>
</dbReference>
<reference evidence="5" key="1">
    <citation type="submission" date="2020-05" db="EMBL/GenBank/DDBJ databases">
        <authorList>
            <person name="Chiriac C."/>
            <person name="Salcher M."/>
            <person name="Ghai R."/>
            <person name="Kavagutti S V."/>
        </authorList>
    </citation>
    <scope>NUCLEOTIDE SEQUENCE</scope>
</reference>
<dbReference type="AlphaFoldDB" id="A0A6J6REZ3"/>
<evidence type="ECO:0000259" key="4">
    <source>
        <dbReference type="PROSITE" id="PS50949"/>
    </source>
</evidence>
<dbReference type="EMBL" id="CAEZXR010000281">
    <property type="protein sequence ID" value="CAB4722591.1"/>
    <property type="molecule type" value="Genomic_DNA"/>
</dbReference>
<dbReference type="CDD" id="cd07377">
    <property type="entry name" value="WHTH_GntR"/>
    <property type="match status" value="1"/>
</dbReference>
<gene>
    <name evidence="5" type="ORF">UFOPK2579_02085</name>
</gene>
<accession>A0A6J6REZ3</accession>
<dbReference type="SUPFAM" id="SSF48008">
    <property type="entry name" value="GntR ligand-binding domain-like"/>
    <property type="match status" value="1"/>
</dbReference>
<proteinExistence type="predicted"/>
<organism evidence="5">
    <name type="scientific">freshwater metagenome</name>
    <dbReference type="NCBI Taxonomy" id="449393"/>
    <lineage>
        <taxon>unclassified sequences</taxon>
        <taxon>metagenomes</taxon>
        <taxon>ecological metagenomes</taxon>
    </lineage>
</organism>
<dbReference type="Gene3D" id="1.10.10.10">
    <property type="entry name" value="Winged helix-like DNA-binding domain superfamily/Winged helix DNA-binding domain"/>
    <property type="match status" value="1"/>
</dbReference>
<dbReference type="Pfam" id="PF07729">
    <property type="entry name" value="FCD"/>
    <property type="match status" value="1"/>
</dbReference>
<dbReference type="PROSITE" id="PS50949">
    <property type="entry name" value="HTH_GNTR"/>
    <property type="match status" value="1"/>
</dbReference>
<dbReference type="InterPro" id="IPR036388">
    <property type="entry name" value="WH-like_DNA-bd_sf"/>
</dbReference>
<keyword evidence="1" id="KW-0805">Transcription regulation</keyword>
<dbReference type="InterPro" id="IPR036390">
    <property type="entry name" value="WH_DNA-bd_sf"/>
</dbReference>
<dbReference type="PANTHER" id="PTHR43537">
    <property type="entry name" value="TRANSCRIPTIONAL REGULATOR, GNTR FAMILY"/>
    <property type="match status" value="1"/>
</dbReference>
<evidence type="ECO:0000256" key="3">
    <source>
        <dbReference type="ARBA" id="ARBA00023163"/>
    </source>
</evidence>
<dbReference type="GO" id="GO:0003677">
    <property type="term" value="F:DNA binding"/>
    <property type="evidence" value="ECO:0007669"/>
    <property type="project" value="UniProtKB-KW"/>
</dbReference>
<dbReference type="SMART" id="SM00895">
    <property type="entry name" value="FCD"/>
    <property type="match status" value="1"/>
</dbReference>
<dbReference type="Gene3D" id="1.20.120.530">
    <property type="entry name" value="GntR ligand-binding domain-like"/>
    <property type="match status" value="1"/>
</dbReference>
<protein>
    <submittedName>
        <fullName evidence="5">Unannotated protein</fullName>
    </submittedName>
</protein>
<keyword evidence="3" id="KW-0804">Transcription</keyword>
<evidence type="ECO:0000256" key="1">
    <source>
        <dbReference type="ARBA" id="ARBA00023015"/>
    </source>
</evidence>
<dbReference type="SMART" id="SM00345">
    <property type="entry name" value="HTH_GNTR"/>
    <property type="match status" value="1"/>
</dbReference>
<dbReference type="GO" id="GO:0003700">
    <property type="term" value="F:DNA-binding transcription factor activity"/>
    <property type="evidence" value="ECO:0007669"/>
    <property type="project" value="InterPro"/>
</dbReference>
<feature type="domain" description="HTH gntR-type" evidence="4">
    <location>
        <begin position="22"/>
        <end position="89"/>
    </location>
</feature>
<sequence length="238" mass="26322">MSSPSPRRRSIFTARLVNSAVEGQAPDVVDDLRRAILSGDEPPGTPIPIEAVSRFFGVSQIPVREALMVLLGEGLVEHVPHVGYSVAKLSFVEFRELYDVRQALEAAALREAVMHATLADDAVVREIHAAMATAMAAGDERGYHAESRRFHVALIAPARMQRLVHIYESAWNLTEPARPMSRVADTGRAVFYDDHDRMLAAFIARDAATLVAESLEHFSHLKSAIEVFRSDPDVFRQP</sequence>
<keyword evidence="2" id="KW-0238">DNA-binding</keyword>
<dbReference type="SUPFAM" id="SSF46785">
    <property type="entry name" value="Winged helix' DNA-binding domain"/>
    <property type="match status" value="1"/>
</dbReference>
<dbReference type="InterPro" id="IPR008920">
    <property type="entry name" value="TF_FadR/GntR_C"/>
</dbReference>
<name>A0A6J6REZ3_9ZZZZ</name>
<dbReference type="InterPro" id="IPR000524">
    <property type="entry name" value="Tscrpt_reg_HTH_GntR"/>
</dbReference>
<dbReference type="Pfam" id="PF00392">
    <property type="entry name" value="GntR"/>
    <property type="match status" value="1"/>
</dbReference>